<name>A0A0M1NK47_9BACL</name>
<keyword evidence="2" id="KW-1185">Reference proteome</keyword>
<dbReference type="Pfam" id="PF07870">
    <property type="entry name" value="DUF1657"/>
    <property type="match status" value="1"/>
</dbReference>
<gene>
    <name evidence="1" type="ORF">AM231_18140</name>
</gene>
<evidence type="ECO:0000313" key="1">
    <source>
        <dbReference type="EMBL" id="KOR82264.1"/>
    </source>
</evidence>
<dbReference type="OrthoDB" id="1684731at2"/>
<dbReference type="Gene3D" id="1.20.1260.10">
    <property type="match status" value="1"/>
</dbReference>
<dbReference type="RefSeq" id="WP_053491912.1">
    <property type="nucleotide sequence ID" value="NZ_JBCMXJ010000015.1"/>
</dbReference>
<evidence type="ECO:0008006" key="3">
    <source>
        <dbReference type="Google" id="ProtNLM"/>
    </source>
</evidence>
<dbReference type="InterPro" id="IPR012452">
    <property type="entry name" value="DUF1657"/>
</dbReference>
<accession>A0A0M1NK47</accession>
<reference evidence="2" key="1">
    <citation type="submission" date="2015-08" db="EMBL/GenBank/DDBJ databases">
        <title>Genome sequencing project for genomic taxonomy and phylogenomics of Bacillus-like bacteria.</title>
        <authorList>
            <person name="Liu B."/>
            <person name="Wang J."/>
            <person name="Zhu Y."/>
            <person name="Liu G."/>
            <person name="Chen Q."/>
            <person name="Chen Z."/>
            <person name="Lan J."/>
            <person name="Che J."/>
            <person name="Ge C."/>
            <person name="Shi H."/>
            <person name="Pan Z."/>
            <person name="Liu X."/>
        </authorList>
    </citation>
    <scope>NUCLEOTIDE SEQUENCE [LARGE SCALE GENOMIC DNA]</scope>
    <source>
        <strain evidence="2">FJAT-22460</strain>
    </source>
</reference>
<comment type="caution">
    <text evidence="1">The sequence shown here is derived from an EMBL/GenBank/DDBJ whole genome shotgun (WGS) entry which is preliminary data.</text>
</comment>
<dbReference type="EMBL" id="LIUT01000003">
    <property type="protein sequence ID" value="KOR82264.1"/>
    <property type="molecule type" value="Genomic_DNA"/>
</dbReference>
<sequence length="68" mass="7506">MTVASDVKTCLSSLKSAQASLEQFALSTQDQNAKDLFTAAAQQTQQVVDQVAQRVQQLEQEEPQYKGF</sequence>
<dbReference type="InterPro" id="IPR012347">
    <property type="entry name" value="Ferritin-like"/>
</dbReference>
<proteinExistence type="predicted"/>
<dbReference type="AlphaFoldDB" id="A0A0M1NK47"/>
<dbReference type="PATRIC" id="fig|1705565.3.peg.5571"/>
<protein>
    <recommendedName>
        <fullName evidence="3">DUF1657 domain-containing protein</fullName>
    </recommendedName>
</protein>
<dbReference type="Proteomes" id="UP000036932">
    <property type="component" value="Unassembled WGS sequence"/>
</dbReference>
<organism evidence="1 2">
    <name type="scientific">Paenibacillus solani</name>
    <dbReference type="NCBI Taxonomy" id="1705565"/>
    <lineage>
        <taxon>Bacteria</taxon>
        <taxon>Bacillati</taxon>
        <taxon>Bacillota</taxon>
        <taxon>Bacilli</taxon>
        <taxon>Bacillales</taxon>
        <taxon>Paenibacillaceae</taxon>
        <taxon>Paenibacillus</taxon>
    </lineage>
</organism>
<evidence type="ECO:0000313" key="2">
    <source>
        <dbReference type="Proteomes" id="UP000036932"/>
    </source>
</evidence>
<dbReference type="GeneID" id="72768545"/>